<dbReference type="AlphaFoldDB" id="A0A922I7M4"/>
<dbReference type="EMBL" id="ASGP02000001">
    <property type="protein sequence ID" value="KAH9526471.1"/>
    <property type="molecule type" value="Genomic_DNA"/>
</dbReference>
<protein>
    <submittedName>
        <fullName evidence="1">Uncharacterized protein</fullName>
    </submittedName>
</protein>
<reference evidence="1" key="1">
    <citation type="submission" date="2013-05" db="EMBL/GenBank/DDBJ databases">
        <authorList>
            <person name="Yim A.K.Y."/>
            <person name="Chan T.F."/>
            <person name="Ji K.M."/>
            <person name="Liu X.Y."/>
            <person name="Zhou J.W."/>
            <person name="Li R.Q."/>
            <person name="Yang K.Y."/>
            <person name="Li J."/>
            <person name="Li M."/>
            <person name="Law P.T.W."/>
            <person name="Wu Y.L."/>
            <person name="Cai Z.L."/>
            <person name="Qin H."/>
            <person name="Bao Y."/>
            <person name="Leung R.K.K."/>
            <person name="Ng P.K.S."/>
            <person name="Zou J."/>
            <person name="Zhong X.J."/>
            <person name="Ran P.X."/>
            <person name="Zhong N.S."/>
            <person name="Liu Z.G."/>
            <person name="Tsui S.K.W."/>
        </authorList>
    </citation>
    <scope>NUCLEOTIDE SEQUENCE</scope>
    <source>
        <strain evidence="1">Derf</strain>
        <tissue evidence="1">Whole organism</tissue>
    </source>
</reference>
<comment type="caution">
    <text evidence="1">The sequence shown here is derived from an EMBL/GenBank/DDBJ whole genome shotgun (WGS) entry which is preliminary data.</text>
</comment>
<sequence>MDDDDNTNLVIFNVPCAHTFRGRKRSSLNTPVTLPLLPQSPLLSLLLIINSFDSLFIIDDDDGDEQSIRFPFEGNEPPTTPG</sequence>
<evidence type="ECO:0000313" key="2">
    <source>
        <dbReference type="Proteomes" id="UP000790347"/>
    </source>
</evidence>
<accession>A0A922I7M4</accession>
<name>A0A922I7M4_DERFA</name>
<organism evidence="1 2">
    <name type="scientific">Dermatophagoides farinae</name>
    <name type="common">American house dust mite</name>
    <dbReference type="NCBI Taxonomy" id="6954"/>
    <lineage>
        <taxon>Eukaryota</taxon>
        <taxon>Metazoa</taxon>
        <taxon>Ecdysozoa</taxon>
        <taxon>Arthropoda</taxon>
        <taxon>Chelicerata</taxon>
        <taxon>Arachnida</taxon>
        <taxon>Acari</taxon>
        <taxon>Acariformes</taxon>
        <taxon>Sarcoptiformes</taxon>
        <taxon>Astigmata</taxon>
        <taxon>Psoroptidia</taxon>
        <taxon>Analgoidea</taxon>
        <taxon>Pyroglyphidae</taxon>
        <taxon>Dermatophagoidinae</taxon>
        <taxon>Dermatophagoides</taxon>
    </lineage>
</organism>
<reference evidence="1" key="2">
    <citation type="journal article" date="2022" name="Res Sq">
        <title>Comparative Genomics Reveals Insights into the Divergent Evolution of Astigmatic Mites and Household Pest Adaptations.</title>
        <authorList>
            <person name="Xiong Q."/>
            <person name="Wan A.T.-Y."/>
            <person name="Liu X.-Y."/>
            <person name="Fung C.S.-H."/>
            <person name="Xiao X."/>
            <person name="Malainual N."/>
            <person name="Hou J."/>
            <person name="Wang L."/>
            <person name="Wang M."/>
            <person name="Yang K."/>
            <person name="Cui Y."/>
            <person name="Leung E."/>
            <person name="Nong W."/>
            <person name="Shin S.-K."/>
            <person name="Au S."/>
            <person name="Jeong K.Y."/>
            <person name="Chew F.T."/>
            <person name="Hui J."/>
            <person name="Leung T.F."/>
            <person name="Tungtrongchitr A."/>
            <person name="Zhong N."/>
            <person name="Liu Z."/>
            <person name="Tsui S."/>
        </authorList>
    </citation>
    <scope>NUCLEOTIDE SEQUENCE</scope>
    <source>
        <strain evidence="1">Derf</strain>
        <tissue evidence="1">Whole organism</tissue>
    </source>
</reference>
<evidence type="ECO:0000313" key="1">
    <source>
        <dbReference type="EMBL" id="KAH9526471.1"/>
    </source>
</evidence>
<dbReference type="Proteomes" id="UP000790347">
    <property type="component" value="Unassembled WGS sequence"/>
</dbReference>
<gene>
    <name evidence="1" type="ORF">DERF_000555</name>
</gene>
<proteinExistence type="predicted"/>
<keyword evidence="2" id="KW-1185">Reference proteome</keyword>